<reference evidence="3 4" key="1">
    <citation type="journal article" date="2019" name="Int. J. Syst. Evol. Microbiol.">
        <title>The Global Catalogue of Microorganisms (GCM) 10K type strain sequencing project: providing services to taxonomists for standard genome sequencing and annotation.</title>
        <authorList>
            <consortium name="The Broad Institute Genomics Platform"/>
            <consortium name="The Broad Institute Genome Sequencing Center for Infectious Disease"/>
            <person name="Wu L."/>
            <person name="Ma J."/>
        </authorList>
    </citation>
    <scope>NUCLEOTIDE SEQUENCE [LARGE SCALE GENOMIC DNA]</scope>
    <source>
        <strain evidence="3 4">JCM 15115</strain>
    </source>
</reference>
<evidence type="ECO:0000313" key="4">
    <source>
        <dbReference type="Proteomes" id="UP001424441"/>
    </source>
</evidence>
<keyword evidence="1 3" id="KW-0378">Hydrolase</keyword>
<evidence type="ECO:0000259" key="2">
    <source>
        <dbReference type="Pfam" id="PF20434"/>
    </source>
</evidence>
<comment type="caution">
    <text evidence="3">The sequence shown here is derived from an EMBL/GenBank/DDBJ whole genome shotgun (WGS) entry which is preliminary data.</text>
</comment>
<dbReference type="PANTHER" id="PTHR48081">
    <property type="entry name" value="AB HYDROLASE SUPERFAMILY PROTEIN C4A8.06C"/>
    <property type="match status" value="1"/>
</dbReference>
<dbReference type="PANTHER" id="PTHR48081:SF33">
    <property type="entry name" value="KYNURENINE FORMAMIDASE"/>
    <property type="match status" value="1"/>
</dbReference>
<evidence type="ECO:0000313" key="3">
    <source>
        <dbReference type="EMBL" id="GAA0604412.1"/>
    </source>
</evidence>
<dbReference type="SUPFAM" id="SSF53474">
    <property type="entry name" value="alpha/beta-Hydrolases"/>
    <property type="match status" value="1"/>
</dbReference>
<gene>
    <name evidence="3" type="ORF">GCM10008943_19950</name>
</gene>
<dbReference type="Gene3D" id="3.40.50.1820">
    <property type="entry name" value="alpha/beta hydrolase"/>
    <property type="match status" value="1"/>
</dbReference>
<keyword evidence="4" id="KW-1185">Reference proteome</keyword>
<dbReference type="InterPro" id="IPR050300">
    <property type="entry name" value="GDXG_lipolytic_enzyme"/>
</dbReference>
<evidence type="ECO:0000256" key="1">
    <source>
        <dbReference type="ARBA" id="ARBA00022801"/>
    </source>
</evidence>
<name>A0ABN1G5B5_9HYPH</name>
<organism evidence="3 4">
    <name type="scientific">Paenochrobactrum glaciei</name>
    <dbReference type="NCBI Taxonomy" id="486407"/>
    <lineage>
        <taxon>Bacteria</taxon>
        <taxon>Pseudomonadati</taxon>
        <taxon>Pseudomonadota</taxon>
        <taxon>Alphaproteobacteria</taxon>
        <taxon>Hyphomicrobiales</taxon>
        <taxon>Brucellaceae</taxon>
        <taxon>Paenochrobactrum</taxon>
    </lineage>
</organism>
<sequence length="284" mass="31350">MNGISKIDWDLAYSNVLHVSNSAEYPPLWQEKSLCFREKASQEDWLEADIIYGSRRRNQYDLFYPQSINNLQKEGVKGLVVYVHGGYWMKLDKSCSSYLAAGALAHGFAVAVISYTLCPDVRIGDIVIEAANAIKHAASKVNGPIYLVGHSAGGQIVSRMNTQTSPLDANIMQRIKHTVSISGLSDLRPLMNTEMNEVLRLNDEQAYAESPALLEPVNGAKLTAWVGGDELPEFIRQSALHANIWSGFACEVNFVEEAGRHHLNIIDGLSDPAHILTKTLLEIA</sequence>
<dbReference type="RefSeq" id="WP_374844562.1">
    <property type="nucleotide sequence ID" value="NZ_BAAADE010000003.1"/>
</dbReference>
<dbReference type="GO" id="GO:0016787">
    <property type="term" value="F:hydrolase activity"/>
    <property type="evidence" value="ECO:0007669"/>
    <property type="project" value="UniProtKB-KW"/>
</dbReference>
<feature type="domain" description="BD-FAE-like" evidence="2">
    <location>
        <begin position="74"/>
        <end position="195"/>
    </location>
</feature>
<protein>
    <submittedName>
        <fullName evidence="3">Alpha/beta hydrolase</fullName>
    </submittedName>
</protein>
<dbReference type="Pfam" id="PF20434">
    <property type="entry name" value="BD-FAE"/>
    <property type="match status" value="1"/>
</dbReference>
<proteinExistence type="predicted"/>
<dbReference type="EMBL" id="BAAADE010000003">
    <property type="protein sequence ID" value="GAA0604412.1"/>
    <property type="molecule type" value="Genomic_DNA"/>
</dbReference>
<dbReference type="InterPro" id="IPR029058">
    <property type="entry name" value="AB_hydrolase_fold"/>
</dbReference>
<dbReference type="InterPro" id="IPR049492">
    <property type="entry name" value="BD-FAE-like_dom"/>
</dbReference>
<accession>A0ABN1G5B5</accession>
<dbReference type="Proteomes" id="UP001424441">
    <property type="component" value="Unassembled WGS sequence"/>
</dbReference>